<name>A0ABP8KS82_9BACT</name>
<protein>
    <submittedName>
        <fullName evidence="1">Uncharacterized protein</fullName>
    </submittedName>
</protein>
<accession>A0ABP8KS82</accession>
<gene>
    <name evidence="1" type="ORF">GCM10023187_43210</name>
</gene>
<comment type="caution">
    <text evidence="1">The sequence shown here is derived from an EMBL/GenBank/DDBJ whole genome shotgun (WGS) entry which is preliminary data.</text>
</comment>
<reference evidence="2" key="1">
    <citation type="journal article" date="2019" name="Int. J. Syst. Evol. Microbiol.">
        <title>The Global Catalogue of Microorganisms (GCM) 10K type strain sequencing project: providing services to taxonomists for standard genome sequencing and annotation.</title>
        <authorList>
            <consortium name="The Broad Institute Genomics Platform"/>
            <consortium name="The Broad Institute Genome Sequencing Center for Infectious Disease"/>
            <person name="Wu L."/>
            <person name="Ma J."/>
        </authorList>
    </citation>
    <scope>NUCLEOTIDE SEQUENCE [LARGE SCALE GENOMIC DNA]</scope>
    <source>
        <strain evidence="2">JCM 17925</strain>
    </source>
</reference>
<evidence type="ECO:0000313" key="1">
    <source>
        <dbReference type="EMBL" id="GAA4414142.1"/>
    </source>
</evidence>
<dbReference type="Proteomes" id="UP001500936">
    <property type="component" value="Unassembled WGS sequence"/>
</dbReference>
<keyword evidence="2" id="KW-1185">Reference proteome</keyword>
<evidence type="ECO:0000313" key="2">
    <source>
        <dbReference type="Proteomes" id="UP001500936"/>
    </source>
</evidence>
<proteinExistence type="predicted"/>
<sequence>MANSGDEKVQQGLFPATGHVDNSAVTHDHIATVAFYILTDLVQIDQVRVMDPKKQGQLVGRDILAGMTTEFVDCPL</sequence>
<organism evidence="1 2">
    <name type="scientific">Nibrella viscosa</name>
    <dbReference type="NCBI Taxonomy" id="1084524"/>
    <lineage>
        <taxon>Bacteria</taxon>
        <taxon>Pseudomonadati</taxon>
        <taxon>Bacteroidota</taxon>
        <taxon>Cytophagia</taxon>
        <taxon>Cytophagales</taxon>
        <taxon>Spirosomataceae</taxon>
        <taxon>Nibrella</taxon>
    </lineage>
</organism>
<dbReference type="EMBL" id="BAABHB010000011">
    <property type="protein sequence ID" value="GAA4414142.1"/>
    <property type="molecule type" value="Genomic_DNA"/>
</dbReference>